<name>A0A1Q9YHJ8_9FIRM</name>
<dbReference type="RefSeq" id="WP_075886292.1">
    <property type="nucleotide sequence ID" value="NZ_CAMTMS010000007.1"/>
</dbReference>
<evidence type="ECO:0000313" key="1">
    <source>
        <dbReference type="EMBL" id="OLU43600.1"/>
    </source>
</evidence>
<gene>
    <name evidence="1" type="ORF">BO223_11555</name>
</gene>
<protein>
    <submittedName>
        <fullName evidence="1">Uncharacterized protein</fullName>
    </submittedName>
</protein>
<dbReference type="AlphaFoldDB" id="A0A1Q9YHJ8"/>
<dbReference type="Proteomes" id="UP000186758">
    <property type="component" value="Unassembled WGS sequence"/>
</dbReference>
<accession>A0A1Q9YHJ8</accession>
<reference evidence="1 2" key="1">
    <citation type="submission" date="2016-11" db="EMBL/GenBank/DDBJ databases">
        <title>Description of two novel members of the family Erysipelotrichaceae: Ileibacterium lipovorans gen. nov., sp. nov. and Dubosiella newyorkensis, gen. nov., sp. nov.</title>
        <authorList>
            <person name="Cox L.M."/>
            <person name="Sohn J."/>
            <person name="Tyrrell K.L."/>
            <person name="Citron D.M."/>
            <person name="Lawson P.A."/>
            <person name="Patel N.B."/>
            <person name="Iizumi T."/>
            <person name="Perez-Perez G.I."/>
            <person name="Goldstein E.J."/>
            <person name="Blaser M.J."/>
        </authorList>
    </citation>
    <scope>NUCLEOTIDE SEQUENCE [LARGE SCALE GENOMIC DNA]</scope>
    <source>
        <strain evidence="1 2">NYU-BL-K8</strain>
    </source>
</reference>
<comment type="caution">
    <text evidence="1">The sequence shown here is derived from an EMBL/GenBank/DDBJ whole genome shotgun (WGS) entry which is preliminary data.</text>
</comment>
<organism evidence="1 2">
    <name type="scientific">Faecalibaculum rodentium</name>
    <dbReference type="NCBI Taxonomy" id="1702221"/>
    <lineage>
        <taxon>Bacteria</taxon>
        <taxon>Bacillati</taxon>
        <taxon>Bacillota</taxon>
        <taxon>Erysipelotrichia</taxon>
        <taxon>Erysipelotrichales</taxon>
        <taxon>Erysipelotrichaceae</taxon>
        <taxon>Faecalibaculum</taxon>
    </lineage>
</organism>
<dbReference type="EMBL" id="MPJZ01000098">
    <property type="protein sequence ID" value="OLU43600.1"/>
    <property type="molecule type" value="Genomic_DNA"/>
</dbReference>
<sequence length="202" mass="23045">MSKRLMIDVMDSGSVICSIYYHCSANTHRAYVELKQLVDIIENSAEVDPVLAIIAGLSKYGGGLVAQDKDYAKWRWPNREVLIAENRNAGLVTMTADSMSKYHQLADGFAEICLDNHTCTNLIWNGYCTWREMKACYEFHGCDWDEKWTEEYFANLPVVRWLGESVPWVHLNEAIAEVENSKEYRTESGSILFDLGCELELA</sequence>
<proteinExistence type="predicted"/>
<evidence type="ECO:0000313" key="2">
    <source>
        <dbReference type="Proteomes" id="UP000186758"/>
    </source>
</evidence>